<dbReference type="InterPro" id="IPR027463">
    <property type="entry name" value="AcrB_DN_DC_subdom"/>
</dbReference>
<evidence type="ECO:0000313" key="9">
    <source>
        <dbReference type="EMBL" id="ROM89330.1"/>
    </source>
</evidence>
<keyword evidence="3" id="KW-1003">Cell membrane</keyword>
<dbReference type="SUPFAM" id="SSF82866">
    <property type="entry name" value="Multidrug efflux transporter AcrB transmembrane domain"/>
    <property type="match status" value="2"/>
</dbReference>
<dbReference type="InterPro" id="IPR001036">
    <property type="entry name" value="Acrflvin-R"/>
</dbReference>
<evidence type="ECO:0000256" key="1">
    <source>
        <dbReference type="ARBA" id="ARBA00004429"/>
    </source>
</evidence>
<dbReference type="FunFam" id="3.30.70.1430:FF:000001">
    <property type="entry name" value="Efflux pump membrane transporter"/>
    <property type="match status" value="1"/>
</dbReference>
<dbReference type="EMBL" id="MOBI01000046">
    <property type="protein sequence ID" value="ROM89330.1"/>
    <property type="molecule type" value="Genomic_DNA"/>
</dbReference>
<proteinExistence type="predicted"/>
<evidence type="ECO:0000256" key="2">
    <source>
        <dbReference type="ARBA" id="ARBA00022448"/>
    </source>
</evidence>
<comment type="caution">
    <text evidence="9">The sequence shown here is derived from an EMBL/GenBank/DDBJ whole genome shotgun (WGS) entry which is preliminary data.</text>
</comment>
<dbReference type="SUPFAM" id="SSF82693">
    <property type="entry name" value="Multidrug efflux transporter AcrB pore domain, PN1, PN2, PC1 and PC2 subdomains"/>
    <property type="match status" value="4"/>
</dbReference>
<evidence type="ECO:0000256" key="7">
    <source>
        <dbReference type="ARBA" id="ARBA00023136"/>
    </source>
</evidence>
<comment type="subcellular location">
    <subcellularLocation>
        <location evidence="1">Cell inner membrane</location>
        <topology evidence="1">Multi-pass membrane protein</topology>
    </subcellularLocation>
</comment>
<feature type="transmembrane region" description="Helical" evidence="8">
    <location>
        <begin position="1001"/>
        <end position="1027"/>
    </location>
</feature>
<dbReference type="GO" id="GO:0005886">
    <property type="term" value="C:plasma membrane"/>
    <property type="evidence" value="ECO:0007669"/>
    <property type="project" value="UniProtKB-SubCell"/>
</dbReference>
<name>A0A423GIF6_9PSED</name>
<feature type="transmembrane region" description="Helical" evidence="8">
    <location>
        <begin position="431"/>
        <end position="451"/>
    </location>
</feature>
<keyword evidence="6 8" id="KW-1133">Transmembrane helix</keyword>
<feature type="transmembrane region" description="Helical" evidence="8">
    <location>
        <begin position="968"/>
        <end position="989"/>
    </location>
</feature>
<evidence type="ECO:0000313" key="10">
    <source>
        <dbReference type="Proteomes" id="UP000284684"/>
    </source>
</evidence>
<feature type="transmembrane region" description="Helical" evidence="8">
    <location>
        <begin position="523"/>
        <end position="543"/>
    </location>
</feature>
<feature type="transmembrane region" description="Helical" evidence="8">
    <location>
        <begin position="463"/>
        <end position="490"/>
    </location>
</feature>
<keyword evidence="2" id="KW-0813">Transport</keyword>
<feature type="transmembrane region" description="Helical" evidence="8">
    <location>
        <begin position="360"/>
        <end position="381"/>
    </location>
</feature>
<organism evidence="9 10">
    <name type="scientific">Pseudomonas brassicacearum</name>
    <dbReference type="NCBI Taxonomy" id="930166"/>
    <lineage>
        <taxon>Bacteria</taxon>
        <taxon>Pseudomonadati</taxon>
        <taxon>Pseudomonadota</taxon>
        <taxon>Gammaproteobacteria</taxon>
        <taxon>Pseudomonadales</taxon>
        <taxon>Pseudomonadaceae</taxon>
        <taxon>Pseudomonas</taxon>
    </lineage>
</organism>
<dbReference type="RefSeq" id="WP_123585377.1">
    <property type="nucleotide sequence ID" value="NZ_MOBI01000046.1"/>
</dbReference>
<feature type="transmembrane region" description="Helical" evidence="8">
    <location>
        <begin position="923"/>
        <end position="948"/>
    </location>
</feature>
<accession>A0A423GIF6</accession>
<dbReference type="PRINTS" id="PR00702">
    <property type="entry name" value="ACRIFLAVINRP"/>
</dbReference>
<dbReference type="Gene3D" id="3.30.70.1320">
    <property type="entry name" value="Multidrug efflux transporter AcrB pore domain like"/>
    <property type="match status" value="1"/>
</dbReference>
<sequence>MNLSAPFIQRPIATTLLAAGLALAGILAFLLLPVAPLPEVDFPTISVRASLPGADPSTVASSVATPLERQFGQIAGVTQMTSSSTLGATRINLQFDLNRDINGAARDVQAAINAARTNLPSDLAGNPTYRKVNPADSPILVISLTSDTATPGQMYDVASTLLEQRLLQTKGVGDVTVGGGALPAVRIELNPDRLNHYGVSLEQVRAVIASSNANLPKGSVAVGAQSQGIAANDMLYKKDDYAPLVVRQHNGDVVRISDLGYVREDVEDLRNFGLSNGKSAVLLVVFKQPGANVISAVDAVKAELPFLQSSIPASIKLNILMDRTTTIRASLHDVELSLIASIVLVTLVTFGFFRDWRSTLVPAIAVPLSLLGTFGAMYFLGYSLNNLSLMALTISTGFVVDDAIVVVENIMRHLEKGESRLHAALVGAQEVGFTVLSISVSLVAVFIPLLLMGGIVGRLFREFSITLSVAIMISMLISLTVTPMLSSLLLRTQEQAAKDSDQPDSRFHRFYDRTLGWVIEHSILMGLLTLLVIAFAGVLYVLVPKGFFPQEDTGRLSGSIVAPQSVSYASMQRSFREINQKVLGNPNVLMVGGFVGGGGGGGGAINTAQLFIALKPLAERRDSADQVITQVRHTLGELPGTRLYLQSSQDITVGGRQSGAQYQYTMTADDQSALDEWVPKVLAVLHTLPQLTDINTDQQDNSLLANVKINRDVAARLGVSISAIDQTLYDAFGQRQVSTIYRAANQYHIVMEVAPPYWTDPATLSSIYVPVGTVAVSKGRSVVPNLSASANPQLVPLSALADYSVDRTAISISHQGTFPAVTASFNLAPGVSIGQATALVDNAVAQLRMPASVAGQFAGTAQVFQSSVASEPLLICAALLSVYIVLGILYENLTHPLTILSTLPSAGVGALIALLLTGTELSIIALVGVILLIGIVKKNAIIMIDFAITERREQGLSAKDAIRRACLIRFRPIMMTTLAAILGALPLVLGSGYGSELRRPLGISIIGGLVFSQMLTLYTTPVIYLWLDRASRRLGRRREET</sequence>
<dbReference type="Gene3D" id="1.20.1640.10">
    <property type="entry name" value="Multidrug efflux transporter AcrB transmembrane domain"/>
    <property type="match status" value="2"/>
</dbReference>
<dbReference type="SUPFAM" id="SSF82714">
    <property type="entry name" value="Multidrug efflux transporter AcrB TolC docking domain, DN and DC subdomains"/>
    <property type="match status" value="2"/>
</dbReference>
<feature type="transmembrane region" description="Helical" evidence="8">
    <location>
        <begin position="336"/>
        <end position="353"/>
    </location>
</feature>
<keyword evidence="4" id="KW-0997">Cell inner membrane</keyword>
<evidence type="ECO:0000256" key="6">
    <source>
        <dbReference type="ARBA" id="ARBA00022989"/>
    </source>
</evidence>
<keyword evidence="5 8" id="KW-0812">Transmembrane</keyword>
<dbReference type="Proteomes" id="UP000284684">
    <property type="component" value="Unassembled WGS sequence"/>
</dbReference>
<dbReference type="PANTHER" id="PTHR32063">
    <property type="match status" value="1"/>
</dbReference>
<dbReference type="Pfam" id="PF00873">
    <property type="entry name" value="ACR_tran"/>
    <property type="match status" value="1"/>
</dbReference>
<feature type="transmembrane region" description="Helical" evidence="8">
    <location>
        <begin position="872"/>
        <end position="890"/>
    </location>
</feature>
<evidence type="ECO:0000256" key="3">
    <source>
        <dbReference type="ARBA" id="ARBA00022475"/>
    </source>
</evidence>
<keyword evidence="7 8" id="KW-0472">Membrane</keyword>
<dbReference type="Gene3D" id="3.30.2090.10">
    <property type="entry name" value="Multidrug efflux transporter AcrB TolC docking domain, DN and DC subdomains"/>
    <property type="match status" value="2"/>
</dbReference>
<dbReference type="AlphaFoldDB" id="A0A423GIF6"/>
<dbReference type="FunFam" id="1.20.1640.10:FF:000001">
    <property type="entry name" value="Efflux pump membrane transporter"/>
    <property type="match status" value="1"/>
</dbReference>
<evidence type="ECO:0000256" key="5">
    <source>
        <dbReference type="ARBA" id="ARBA00022692"/>
    </source>
</evidence>
<evidence type="ECO:0000256" key="8">
    <source>
        <dbReference type="SAM" id="Phobius"/>
    </source>
</evidence>
<dbReference type="Gene3D" id="3.30.70.1430">
    <property type="entry name" value="Multidrug efflux transporter AcrB pore domain"/>
    <property type="match status" value="2"/>
</dbReference>
<gene>
    <name evidence="9" type="ORF">BK658_28400</name>
</gene>
<feature type="transmembrane region" description="Helical" evidence="8">
    <location>
        <begin position="897"/>
        <end position="917"/>
    </location>
</feature>
<dbReference type="GO" id="GO:0042910">
    <property type="term" value="F:xenobiotic transmembrane transporter activity"/>
    <property type="evidence" value="ECO:0007669"/>
    <property type="project" value="TreeGrafter"/>
</dbReference>
<protein>
    <submittedName>
        <fullName evidence="9">Multidrug transporter subunit MdtC</fullName>
    </submittedName>
</protein>
<dbReference type="Gene3D" id="3.30.70.1440">
    <property type="entry name" value="Multidrug efflux transporter AcrB pore domain"/>
    <property type="match status" value="1"/>
</dbReference>
<dbReference type="PANTHER" id="PTHR32063:SF34">
    <property type="entry name" value="MULTIDRUG RESISTANCE PROTEIN MDTC"/>
    <property type="match status" value="1"/>
</dbReference>
<reference evidence="9 10" key="1">
    <citation type="submission" date="2016-10" db="EMBL/GenBank/DDBJ databases">
        <title>Comparative genome analysis of multiple Pseudomonas spp. focuses on biocontrol and plant growth promoting traits.</title>
        <authorList>
            <person name="Tao X.-Y."/>
            <person name="Taylor C.G."/>
        </authorList>
    </citation>
    <scope>NUCLEOTIDE SEQUENCE [LARGE SCALE GENOMIC DNA]</scope>
    <source>
        <strain evidence="9 10">37D10</strain>
    </source>
</reference>
<evidence type="ECO:0000256" key="4">
    <source>
        <dbReference type="ARBA" id="ARBA00022519"/>
    </source>
</evidence>